<evidence type="ECO:0000313" key="1">
    <source>
        <dbReference type="EMBL" id="KAJ7702675.1"/>
    </source>
</evidence>
<dbReference type="AlphaFoldDB" id="A0AAD7GN08"/>
<comment type="caution">
    <text evidence="1">The sequence shown here is derived from an EMBL/GenBank/DDBJ whole genome shotgun (WGS) entry which is preliminary data.</text>
</comment>
<evidence type="ECO:0000313" key="2">
    <source>
        <dbReference type="Proteomes" id="UP001221757"/>
    </source>
</evidence>
<dbReference type="Proteomes" id="UP001221757">
    <property type="component" value="Unassembled WGS sequence"/>
</dbReference>
<feature type="non-terminal residue" evidence="1">
    <location>
        <position position="1"/>
    </location>
</feature>
<proteinExistence type="predicted"/>
<protein>
    <submittedName>
        <fullName evidence="1">Uncharacterized protein</fullName>
    </submittedName>
</protein>
<feature type="non-terminal residue" evidence="1">
    <location>
        <position position="66"/>
    </location>
</feature>
<keyword evidence="2" id="KW-1185">Reference proteome</keyword>
<gene>
    <name evidence="1" type="ORF">B0H17DRAFT_872787</name>
</gene>
<name>A0AAD7GN08_MYCRO</name>
<dbReference type="EMBL" id="JARKIE010000014">
    <property type="protein sequence ID" value="KAJ7702675.1"/>
    <property type="molecule type" value="Genomic_DNA"/>
</dbReference>
<dbReference type="SUPFAM" id="SSF52540">
    <property type="entry name" value="P-loop containing nucleoside triphosphate hydrolases"/>
    <property type="match status" value="1"/>
</dbReference>
<accession>A0AAD7GN08</accession>
<organism evidence="1 2">
    <name type="scientific">Mycena rosella</name>
    <name type="common">Pink bonnet</name>
    <name type="synonym">Agaricus rosellus</name>
    <dbReference type="NCBI Taxonomy" id="1033263"/>
    <lineage>
        <taxon>Eukaryota</taxon>
        <taxon>Fungi</taxon>
        <taxon>Dikarya</taxon>
        <taxon>Basidiomycota</taxon>
        <taxon>Agaricomycotina</taxon>
        <taxon>Agaricomycetes</taxon>
        <taxon>Agaricomycetidae</taxon>
        <taxon>Agaricales</taxon>
        <taxon>Marasmiineae</taxon>
        <taxon>Mycenaceae</taxon>
        <taxon>Mycena</taxon>
    </lineage>
</organism>
<sequence>KILHMHAVPDALHDSKTQYCTPSCHPGTQDKVLNTLHDLLRHTSSATPNFRISGMAGLGKTAIAQN</sequence>
<dbReference type="InterPro" id="IPR027417">
    <property type="entry name" value="P-loop_NTPase"/>
</dbReference>
<dbReference type="Gene3D" id="3.40.50.300">
    <property type="entry name" value="P-loop containing nucleotide triphosphate hydrolases"/>
    <property type="match status" value="1"/>
</dbReference>
<reference evidence="1" key="1">
    <citation type="submission" date="2023-03" db="EMBL/GenBank/DDBJ databases">
        <title>Massive genome expansion in bonnet fungi (Mycena s.s.) driven by repeated elements and novel gene families across ecological guilds.</title>
        <authorList>
            <consortium name="Lawrence Berkeley National Laboratory"/>
            <person name="Harder C.B."/>
            <person name="Miyauchi S."/>
            <person name="Viragh M."/>
            <person name="Kuo A."/>
            <person name="Thoen E."/>
            <person name="Andreopoulos B."/>
            <person name="Lu D."/>
            <person name="Skrede I."/>
            <person name="Drula E."/>
            <person name="Henrissat B."/>
            <person name="Morin E."/>
            <person name="Kohler A."/>
            <person name="Barry K."/>
            <person name="LaButti K."/>
            <person name="Morin E."/>
            <person name="Salamov A."/>
            <person name="Lipzen A."/>
            <person name="Mereny Z."/>
            <person name="Hegedus B."/>
            <person name="Baldrian P."/>
            <person name="Stursova M."/>
            <person name="Weitz H."/>
            <person name="Taylor A."/>
            <person name="Grigoriev I.V."/>
            <person name="Nagy L.G."/>
            <person name="Martin F."/>
            <person name="Kauserud H."/>
        </authorList>
    </citation>
    <scope>NUCLEOTIDE SEQUENCE</scope>
    <source>
        <strain evidence="1">CBHHK067</strain>
    </source>
</reference>